<sequence>MGEIIVKHFRRADTTSEQKELVTEIVVEDSDTGHFLRRVEESRLTRPCFQTIDMRGKVAGECRRYAFNDRIHYLDDLSFQMFERGLHENNGVYTVGTFESIVGGAHTLQAQINARDEAELRRQEIEKRRLQRTRDAARERARVDGVDAVEDIQPVIADNPESLPLGYFRKRDHPRLQFASKVRLQSGNIRSDGITRDISVCGIQVRIKGLTTFQEDQKLQVSLTGLHDKAGNVQFDDVLYRVVRIQTHEADSTLFLRRVDLDGPAGFSDFISGFIEENRRRYKLDVDDEYTSTLSWYYERCHAQSITQLPVFVEKTGADTLRVQAVAMSEGNTYLARFFCTDVDNYDFSPLALPARLERLAEKGEFVMAMYRHKGDGDDRLRLHSAADFEFATDADFYRFIYYAASQPEYSVVKVQVGSMPLLQASGKKIDEISQRLQYKSESRMKVLREQLARLFFVAYVVDMTHKYTGLSMNDKSIDGLQAWVGPECRNLSDGGVKKSLDPSRELLKTDLVRFGYVERRREDRYLAETRVDVKIGDRSLEGLSKDISTRGIRIQLNKCLAVKPGAPVKVGLVSLQQKKSGANLMDIPYLVVNSVNNDEGTVIMLERVLGSAKEGLKEFFVELITKNEHKLGVDTGDIWSATTSRLYESLLAANTPTIPFFLGRNAEGGAHLQFVGVPEGGNKLLDFFETESGHDFRCVNDRRVVTTLYDAIQILVRRQKASQEPPAPFELELYLYRERDEETGETYIHAATELDFTSDAGRETYLQQLVGREDWRCLKIVTTFVHALDEKSVDKLVASVREQSKHRAIKLSDLAHSVVGCGEVIDISRQSGARRGLVKPES</sequence>
<dbReference type="Pfam" id="PF07238">
    <property type="entry name" value="PilZ"/>
    <property type="match status" value="2"/>
</dbReference>
<name>A0A4R1H6R4_9GAMM</name>
<dbReference type="GO" id="GO:0035438">
    <property type="term" value="F:cyclic-di-GMP binding"/>
    <property type="evidence" value="ECO:0007669"/>
    <property type="project" value="InterPro"/>
</dbReference>
<evidence type="ECO:0000259" key="2">
    <source>
        <dbReference type="Pfam" id="PF07238"/>
    </source>
</evidence>
<dbReference type="RefSeq" id="WP_132971332.1">
    <property type="nucleotide sequence ID" value="NZ_SMFX01000001.1"/>
</dbReference>
<proteinExistence type="predicted"/>
<evidence type="ECO:0000313" key="4">
    <source>
        <dbReference type="Proteomes" id="UP000295707"/>
    </source>
</evidence>
<feature type="domain" description="PilZ" evidence="2">
    <location>
        <begin position="519"/>
        <end position="602"/>
    </location>
</feature>
<dbReference type="EMBL" id="SMFX01000001">
    <property type="protein sequence ID" value="TCK17457.1"/>
    <property type="molecule type" value="Genomic_DNA"/>
</dbReference>
<feature type="coiled-coil region" evidence="1">
    <location>
        <begin position="108"/>
        <end position="140"/>
    </location>
</feature>
<dbReference type="Proteomes" id="UP000295707">
    <property type="component" value="Unassembled WGS sequence"/>
</dbReference>
<reference evidence="3 4" key="1">
    <citation type="submission" date="2019-03" db="EMBL/GenBank/DDBJ databases">
        <title>Genomic Encyclopedia of Type Strains, Phase IV (KMG-IV): sequencing the most valuable type-strain genomes for metagenomic binning, comparative biology and taxonomic classification.</title>
        <authorList>
            <person name="Goeker M."/>
        </authorList>
    </citation>
    <scope>NUCLEOTIDE SEQUENCE [LARGE SCALE GENOMIC DNA]</scope>
    <source>
        <strain evidence="3 4">DSM 19610</strain>
    </source>
</reference>
<dbReference type="SUPFAM" id="SSF141371">
    <property type="entry name" value="PilZ domain-like"/>
    <property type="match status" value="2"/>
</dbReference>
<keyword evidence="4" id="KW-1185">Reference proteome</keyword>
<comment type="caution">
    <text evidence="3">The sequence shown here is derived from an EMBL/GenBank/DDBJ whole genome shotgun (WGS) entry which is preliminary data.</text>
</comment>
<protein>
    <submittedName>
        <fullName evidence="3">PilZ domain-containing protein</fullName>
    </submittedName>
</protein>
<dbReference type="Gene3D" id="2.40.10.220">
    <property type="entry name" value="predicted glycosyltransferase like domains"/>
    <property type="match status" value="2"/>
</dbReference>
<evidence type="ECO:0000256" key="1">
    <source>
        <dbReference type="SAM" id="Coils"/>
    </source>
</evidence>
<dbReference type="InterPro" id="IPR009875">
    <property type="entry name" value="PilZ_domain"/>
</dbReference>
<organism evidence="3 4">
    <name type="scientific">Thiogranum longum</name>
    <dbReference type="NCBI Taxonomy" id="1537524"/>
    <lineage>
        <taxon>Bacteria</taxon>
        <taxon>Pseudomonadati</taxon>
        <taxon>Pseudomonadota</taxon>
        <taxon>Gammaproteobacteria</taxon>
        <taxon>Chromatiales</taxon>
        <taxon>Ectothiorhodospiraceae</taxon>
        <taxon>Thiogranum</taxon>
    </lineage>
</organism>
<dbReference type="AlphaFoldDB" id="A0A4R1H6R4"/>
<keyword evidence="1" id="KW-0175">Coiled coil</keyword>
<feature type="domain" description="PilZ" evidence="2">
    <location>
        <begin position="170"/>
        <end position="252"/>
    </location>
</feature>
<dbReference type="OrthoDB" id="6208912at2"/>
<accession>A0A4R1H6R4</accession>
<evidence type="ECO:0000313" key="3">
    <source>
        <dbReference type="EMBL" id="TCK17457.1"/>
    </source>
</evidence>
<gene>
    <name evidence="3" type="ORF">DFR30_0687</name>
</gene>